<evidence type="ECO:0000313" key="1">
    <source>
        <dbReference type="EMBL" id="OWZ10842.1"/>
    </source>
</evidence>
<protein>
    <submittedName>
        <fullName evidence="1">Uncharacterized protein</fullName>
    </submittedName>
</protein>
<dbReference type="EMBL" id="NBNE01002311">
    <property type="protein sequence ID" value="OWZ10842.1"/>
    <property type="molecule type" value="Genomic_DNA"/>
</dbReference>
<organism evidence="1 2">
    <name type="scientific">Phytophthora megakarya</name>
    <dbReference type="NCBI Taxonomy" id="4795"/>
    <lineage>
        <taxon>Eukaryota</taxon>
        <taxon>Sar</taxon>
        <taxon>Stramenopiles</taxon>
        <taxon>Oomycota</taxon>
        <taxon>Peronosporomycetes</taxon>
        <taxon>Peronosporales</taxon>
        <taxon>Peronosporaceae</taxon>
        <taxon>Phytophthora</taxon>
    </lineage>
</organism>
<dbReference type="Proteomes" id="UP000198211">
    <property type="component" value="Unassembled WGS sequence"/>
</dbReference>
<dbReference type="AlphaFoldDB" id="A0A225VZS8"/>
<comment type="caution">
    <text evidence="1">The sequence shown here is derived from an EMBL/GenBank/DDBJ whole genome shotgun (WGS) entry which is preliminary data.</text>
</comment>
<sequence>MRLSNAFMSESVCCVCDALHPASEVVVKNLIRSPALVGAIKSLLMAPPNLPASLQNYYN</sequence>
<keyword evidence="2" id="KW-1185">Reference proteome</keyword>
<accession>A0A225VZS8</accession>
<reference evidence="2" key="1">
    <citation type="submission" date="2017-03" db="EMBL/GenBank/DDBJ databases">
        <title>Phytopthora megakarya and P. palmivora, two closely related causual agents of cacao black pod achieved similar genome size and gene model numbers by different mechanisms.</title>
        <authorList>
            <person name="Ali S."/>
            <person name="Shao J."/>
            <person name="Larry D.J."/>
            <person name="Kronmiller B."/>
            <person name="Shen D."/>
            <person name="Strem M.D."/>
            <person name="Melnick R.L."/>
            <person name="Guiltinan M.J."/>
            <person name="Tyler B.M."/>
            <person name="Meinhardt L.W."/>
            <person name="Bailey B.A."/>
        </authorList>
    </citation>
    <scope>NUCLEOTIDE SEQUENCE [LARGE SCALE GENOMIC DNA]</scope>
    <source>
        <strain evidence="2">zdho120</strain>
    </source>
</reference>
<name>A0A225VZS8_9STRA</name>
<evidence type="ECO:0000313" key="2">
    <source>
        <dbReference type="Proteomes" id="UP000198211"/>
    </source>
</evidence>
<gene>
    <name evidence="1" type="ORF">PHMEG_00016232</name>
</gene>
<proteinExistence type="predicted"/>